<evidence type="ECO:0000256" key="8">
    <source>
        <dbReference type="SAM" id="MobiDB-lite"/>
    </source>
</evidence>
<dbReference type="Gene3D" id="3.90.70.10">
    <property type="entry name" value="Cysteine proteinases"/>
    <property type="match status" value="2"/>
</dbReference>
<dbReference type="EMBL" id="LFZN01000009">
    <property type="protein sequence ID" value="KXT05995.1"/>
    <property type="molecule type" value="Genomic_DNA"/>
</dbReference>
<comment type="caution">
    <text evidence="10">The sequence shown here is derived from an EMBL/GenBank/DDBJ whole genome shotgun (WGS) entry which is preliminary data.</text>
</comment>
<comment type="similarity">
    <text evidence="2">Belongs to the peptidase C19 family.</text>
</comment>
<dbReference type="GO" id="GO:0005829">
    <property type="term" value="C:cytosol"/>
    <property type="evidence" value="ECO:0007669"/>
    <property type="project" value="TreeGrafter"/>
</dbReference>
<dbReference type="InterPro" id="IPR038765">
    <property type="entry name" value="Papain-like_cys_pep_sf"/>
</dbReference>
<keyword evidence="6" id="KW-0378">Hydrolase</keyword>
<dbReference type="OrthoDB" id="2020758at2759"/>
<protein>
    <recommendedName>
        <fullName evidence="3">ubiquitinyl hydrolase 1</fullName>
        <ecNumber evidence="3">3.4.19.12</ecNumber>
    </recommendedName>
</protein>
<dbReference type="Pfam" id="PF00443">
    <property type="entry name" value="UCH"/>
    <property type="match status" value="1"/>
</dbReference>
<keyword evidence="4" id="KW-0645">Protease</keyword>
<evidence type="ECO:0000256" key="3">
    <source>
        <dbReference type="ARBA" id="ARBA00012759"/>
    </source>
</evidence>
<dbReference type="Proteomes" id="UP000070133">
    <property type="component" value="Unassembled WGS sequence"/>
</dbReference>
<dbReference type="PANTHER" id="PTHR24006:SF888">
    <property type="entry name" value="UBIQUITIN CARBOXYL-TERMINAL HYDROLASE 30"/>
    <property type="match status" value="1"/>
</dbReference>
<gene>
    <name evidence="10" type="ORF">AC578_361</name>
</gene>
<feature type="region of interest" description="Disordered" evidence="8">
    <location>
        <begin position="654"/>
        <end position="692"/>
    </location>
</feature>
<dbReference type="EC" id="3.4.19.12" evidence="3"/>
<keyword evidence="5" id="KW-0833">Ubl conjugation pathway</keyword>
<organism evidence="10 11">
    <name type="scientific">Pseudocercospora eumusae</name>
    <dbReference type="NCBI Taxonomy" id="321146"/>
    <lineage>
        <taxon>Eukaryota</taxon>
        <taxon>Fungi</taxon>
        <taxon>Dikarya</taxon>
        <taxon>Ascomycota</taxon>
        <taxon>Pezizomycotina</taxon>
        <taxon>Dothideomycetes</taxon>
        <taxon>Dothideomycetidae</taxon>
        <taxon>Mycosphaerellales</taxon>
        <taxon>Mycosphaerellaceae</taxon>
        <taxon>Pseudocercospora</taxon>
    </lineage>
</organism>
<evidence type="ECO:0000256" key="6">
    <source>
        <dbReference type="ARBA" id="ARBA00022801"/>
    </source>
</evidence>
<dbReference type="CDD" id="cd02662">
    <property type="entry name" value="Peptidase_C19F"/>
    <property type="match status" value="1"/>
</dbReference>
<dbReference type="InterPro" id="IPR050164">
    <property type="entry name" value="Peptidase_C19"/>
</dbReference>
<evidence type="ECO:0000256" key="2">
    <source>
        <dbReference type="ARBA" id="ARBA00009085"/>
    </source>
</evidence>
<dbReference type="PROSITE" id="PS50235">
    <property type="entry name" value="USP_3"/>
    <property type="match status" value="1"/>
</dbReference>
<evidence type="ECO:0000313" key="11">
    <source>
        <dbReference type="Proteomes" id="UP000070133"/>
    </source>
</evidence>
<evidence type="ECO:0000256" key="1">
    <source>
        <dbReference type="ARBA" id="ARBA00000707"/>
    </source>
</evidence>
<dbReference type="GO" id="GO:0004843">
    <property type="term" value="F:cysteine-type deubiquitinase activity"/>
    <property type="evidence" value="ECO:0007669"/>
    <property type="project" value="UniProtKB-EC"/>
</dbReference>
<dbReference type="PROSITE" id="PS00973">
    <property type="entry name" value="USP_2"/>
    <property type="match status" value="1"/>
</dbReference>
<feature type="domain" description="USP" evidence="9">
    <location>
        <begin position="184"/>
        <end position="616"/>
    </location>
</feature>
<dbReference type="InterPro" id="IPR018200">
    <property type="entry name" value="USP_CS"/>
</dbReference>
<dbReference type="PANTHER" id="PTHR24006">
    <property type="entry name" value="UBIQUITIN CARBOXYL-TERMINAL HYDROLASE"/>
    <property type="match status" value="1"/>
</dbReference>
<feature type="compositionally biased region" description="Low complexity" evidence="8">
    <location>
        <begin position="656"/>
        <end position="670"/>
    </location>
</feature>
<evidence type="ECO:0000256" key="7">
    <source>
        <dbReference type="ARBA" id="ARBA00022807"/>
    </source>
</evidence>
<dbReference type="InterPro" id="IPR028889">
    <property type="entry name" value="USP"/>
</dbReference>
<reference evidence="10 11" key="1">
    <citation type="submission" date="2015-07" db="EMBL/GenBank/DDBJ databases">
        <title>Comparative genomics of the Sigatoka disease complex on banana suggests a link between parallel evolutionary changes in Pseudocercospora fijiensis and Pseudocercospora eumusae and increased virulence on the banana host.</title>
        <authorList>
            <person name="Chang T.-C."/>
            <person name="Salvucci A."/>
            <person name="Crous P.W."/>
            <person name="Stergiopoulos I."/>
        </authorList>
    </citation>
    <scope>NUCLEOTIDE SEQUENCE [LARGE SCALE GENOMIC DNA]</scope>
    <source>
        <strain evidence="10 11">CBS 114824</strain>
    </source>
</reference>
<evidence type="ECO:0000313" key="10">
    <source>
        <dbReference type="EMBL" id="KXT05995.1"/>
    </source>
</evidence>
<dbReference type="GO" id="GO:0006508">
    <property type="term" value="P:proteolysis"/>
    <property type="evidence" value="ECO:0007669"/>
    <property type="project" value="UniProtKB-KW"/>
</dbReference>
<dbReference type="InterPro" id="IPR001394">
    <property type="entry name" value="Peptidase_C19_UCH"/>
</dbReference>
<dbReference type="GO" id="GO:0005634">
    <property type="term" value="C:nucleus"/>
    <property type="evidence" value="ECO:0007669"/>
    <property type="project" value="TreeGrafter"/>
</dbReference>
<dbReference type="GO" id="GO:0016579">
    <property type="term" value="P:protein deubiquitination"/>
    <property type="evidence" value="ECO:0007669"/>
    <property type="project" value="InterPro"/>
</dbReference>
<dbReference type="AlphaFoldDB" id="A0A139HU51"/>
<name>A0A139HU51_9PEZI</name>
<dbReference type="STRING" id="321146.A0A139HU51"/>
<sequence length="725" mass="80379">MLALRPRQFNTCAASSACPATSHHIFSKTFRTCQTPIPTQPRIMHQRLHYHNSLEPQPVQPPLSKPSIASSIVGTVLLIYLLNFVLQYFHAPVLPFQQIIWNAIVYLIPTPLLLHPARRQELKANDMLSQTHAAKSDALRRMLGLGGTAILQSLPQAGEAIGLGSVGRRLSMAVKPAATSNAPAGLGNWDNSCYQNSVLQALASLRGLENWLQSAEPPESDADSTTNTALQQLLGRLRNQQNNGRHIWTPAKLKNMSSWQQQDAQEYFSKIMDELDKEAKRAIGAQEDKPGLETIMKRHRKRDEQESSEAEMRAMLMRNPLEGLVAQRVACTSCGFSEGYSMIPFNCLTVPLGSSFAYDLEDCLDEYTKSEDIEGVECRCCTLMHAAEKLQKLIAAPPTPLKVLATPILEAPVSDTDCLHRAVQTPATSLSPQTMALPPELRTQILARLQAIQQALDEDDFCDKTIKQACAIPAKAFVNATKSREAVIGRMPQTLVIHINRSVFDEMTGMQRKNYAQVRYPMLLDLRPWMLEIGDAPPQYELSAVIQHYGRHENGHYICYRRHPEVRREDDAEGDSATKVSSGEKWWRLSDEDVSAVSEQEVLDQSGAFMLFYERLPLHGPPQPISEDIEDAAAIPLPDEAADWDMINVQPSTEATPSLVTSSTQSVVSESDIDPEIDEPDPEAVIPSAGKLPPLPQQAPILKAAGPAVMAIQDDMKVINRMMRV</sequence>
<comment type="catalytic activity">
    <reaction evidence="1">
        <text>Thiol-dependent hydrolysis of ester, thioester, amide, peptide and isopeptide bonds formed by the C-terminal Gly of ubiquitin (a 76-residue protein attached to proteins as an intracellular targeting signal).</text>
        <dbReference type="EC" id="3.4.19.12"/>
    </reaction>
</comment>
<evidence type="ECO:0000259" key="9">
    <source>
        <dbReference type="PROSITE" id="PS50235"/>
    </source>
</evidence>
<accession>A0A139HU51</accession>
<feature type="compositionally biased region" description="Acidic residues" evidence="8">
    <location>
        <begin position="671"/>
        <end position="682"/>
    </location>
</feature>
<dbReference type="SUPFAM" id="SSF54001">
    <property type="entry name" value="Cysteine proteinases"/>
    <property type="match status" value="1"/>
</dbReference>
<proteinExistence type="inferred from homology"/>
<keyword evidence="11" id="KW-1185">Reference proteome</keyword>
<evidence type="ECO:0000256" key="4">
    <source>
        <dbReference type="ARBA" id="ARBA00022670"/>
    </source>
</evidence>
<evidence type="ECO:0000256" key="5">
    <source>
        <dbReference type="ARBA" id="ARBA00022786"/>
    </source>
</evidence>
<keyword evidence="7" id="KW-0788">Thiol protease</keyword>
<dbReference type="PROSITE" id="PS51257">
    <property type="entry name" value="PROKAR_LIPOPROTEIN"/>
    <property type="match status" value="1"/>
</dbReference>